<dbReference type="EMBL" id="NPOA01000018">
    <property type="protein sequence ID" value="PAV27834.1"/>
    <property type="molecule type" value="Genomic_DNA"/>
</dbReference>
<comment type="caution">
    <text evidence="2">The sequence shown here is derived from an EMBL/GenBank/DDBJ whole genome shotgun (WGS) entry which is preliminary data.</text>
</comment>
<keyword evidence="3" id="KW-1185">Reference proteome</keyword>
<dbReference type="OrthoDB" id="2974787at2"/>
<dbReference type="Proteomes" id="UP000218887">
    <property type="component" value="Unassembled WGS sequence"/>
</dbReference>
<name>A0A2A2I972_9BACI</name>
<feature type="transmembrane region" description="Helical" evidence="1">
    <location>
        <begin position="22"/>
        <end position="39"/>
    </location>
</feature>
<proteinExistence type="predicted"/>
<evidence type="ECO:0000313" key="2">
    <source>
        <dbReference type="EMBL" id="PAV27834.1"/>
    </source>
</evidence>
<accession>A0A2A2I972</accession>
<dbReference type="AlphaFoldDB" id="A0A2A2I972"/>
<evidence type="ECO:0000313" key="3">
    <source>
        <dbReference type="Proteomes" id="UP000218887"/>
    </source>
</evidence>
<keyword evidence="1" id="KW-1133">Transmembrane helix</keyword>
<protein>
    <submittedName>
        <fullName evidence="2">Uncharacterized protein</fullName>
    </submittedName>
</protein>
<feature type="transmembrane region" description="Helical" evidence="1">
    <location>
        <begin position="67"/>
        <end position="85"/>
    </location>
</feature>
<evidence type="ECO:0000256" key="1">
    <source>
        <dbReference type="SAM" id="Phobius"/>
    </source>
</evidence>
<keyword evidence="1" id="KW-0812">Transmembrane</keyword>
<reference evidence="2 3" key="1">
    <citation type="submission" date="2017-08" db="EMBL/GenBank/DDBJ databases">
        <title>Virgibacillus indicus sp. nov. and Virgibacillus profoundi sp. nov, two moderately halophilic bacteria isolated from marine sediment by using the Microfluidic Streak Plate.</title>
        <authorList>
            <person name="Xu B."/>
            <person name="Hu B."/>
            <person name="Wang J."/>
            <person name="Zhu Y."/>
            <person name="Huang L."/>
            <person name="Du W."/>
            <person name="Huang Y."/>
        </authorList>
    </citation>
    <scope>NUCLEOTIDE SEQUENCE [LARGE SCALE GENOMIC DNA]</scope>
    <source>
        <strain evidence="2 3">IO3-P3-H5</strain>
    </source>
</reference>
<organism evidence="2 3">
    <name type="scientific">Virgibacillus profundi</name>
    <dbReference type="NCBI Taxonomy" id="2024555"/>
    <lineage>
        <taxon>Bacteria</taxon>
        <taxon>Bacillati</taxon>
        <taxon>Bacillota</taxon>
        <taxon>Bacilli</taxon>
        <taxon>Bacillales</taxon>
        <taxon>Bacillaceae</taxon>
        <taxon>Virgibacillus</taxon>
    </lineage>
</organism>
<keyword evidence="1" id="KW-0472">Membrane</keyword>
<dbReference type="RefSeq" id="WP_095657314.1">
    <property type="nucleotide sequence ID" value="NZ_NPOA01000018.1"/>
</dbReference>
<gene>
    <name evidence="2" type="ORF">CIL05_20000</name>
</gene>
<sequence length="120" mass="13709">MSIYPILFSSTQLLFSNFIHDFNFIFIIAILSLVGSIILRSKKVIITQLVLFISIFILDKFAENILLIPLAIIQLSFGVFILFRLKKAIDRNYLLVMEKTHQLPRNVNSNSSNGSQSSFL</sequence>